<dbReference type="KEGG" id="ibu:IB211_02981c"/>
<proteinExistence type="predicted"/>
<keyword evidence="2" id="KW-0808">Transferase</keyword>
<keyword evidence="3" id="KW-0479">Metal-binding</keyword>
<dbReference type="PATRIC" id="fig|1297617.4.peg.3061"/>
<accession>A0A0S2W7Q1</accession>
<dbReference type="EMBL" id="CP011307">
    <property type="protein sequence ID" value="ALP95372.1"/>
    <property type="molecule type" value="Genomic_DNA"/>
</dbReference>
<dbReference type="Proteomes" id="UP000064844">
    <property type="component" value="Chromosome"/>
</dbReference>
<dbReference type="InterPro" id="IPR008567">
    <property type="entry name" value="BKACE"/>
</dbReference>
<evidence type="ECO:0000313" key="5">
    <source>
        <dbReference type="EMBL" id="ALP95372.1"/>
    </source>
</evidence>
<name>A0A0S2W7Q1_9FIRM</name>
<evidence type="ECO:0000256" key="2">
    <source>
        <dbReference type="ARBA" id="ARBA00022679"/>
    </source>
</evidence>
<organism evidence="5 6">
    <name type="scientific">Intestinimonas butyriciproducens</name>
    <dbReference type="NCBI Taxonomy" id="1297617"/>
    <lineage>
        <taxon>Bacteria</taxon>
        <taxon>Bacillati</taxon>
        <taxon>Bacillota</taxon>
        <taxon>Clostridia</taxon>
        <taxon>Eubacteriales</taxon>
        <taxon>Intestinimonas</taxon>
    </lineage>
</organism>
<sequence length="283" mass="31133">MKKVIITCALTGSVPSKEKFPALPITVDEIVNDAIAVYEAGAAVVHVHVRDRVTGKNSHDIEQFREIKETLEAKCPDLIVQLSTGGRYDASEEDRDNALRCLPEMASYCPGSSAFPTGAYVNRVEYYTAQAKFMLEHNIKPEIEVFDTNMMSNAINLHKEGLLTGPLYFDFVMGVKNTMPATMSQLGYLLTMLPEGAEWNLAGVAGMQISTILWAMGAGGHVRVGLEDNQYLYKGVKATNVQLVERAVRIAKEVGREVATPDEARIMLGMEPRGMRKTEASDT</sequence>
<dbReference type="Gene3D" id="3.20.20.70">
    <property type="entry name" value="Aldolase class I"/>
    <property type="match status" value="1"/>
</dbReference>
<evidence type="ECO:0000313" key="6">
    <source>
        <dbReference type="Proteomes" id="UP000064844"/>
    </source>
</evidence>
<reference evidence="6" key="2">
    <citation type="submission" date="2015-04" db="EMBL/GenBank/DDBJ databases">
        <title>A butyrogenic pathway from the amino acid lysine in a human gut commensal.</title>
        <authorList>
            <person name="de Vos W.M."/>
            <person name="Bui N.T.P."/>
            <person name="Plugge C.M."/>
            <person name="Ritari J."/>
        </authorList>
    </citation>
    <scope>NUCLEOTIDE SEQUENCE [LARGE SCALE GENOMIC DNA]</scope>
    <source>
        <strain evidence="6">AF211</strain>
    </source>
</reference>
<dbReference type="eggNOG" id="COG3246">
    <property type="taxonomic scope" value="Bacteria"/>
</dbReference>
<dbReference type="GO" id="GO:0043720">
    <property type="term" value="F:3-keto-5-aminohexanoate cleavage activity"/>
    <property type="evidence" value="ECO:0007669"/>
    <property type="project" value="InterPro"/>
</dbReference>
<keyword evidence="6" id="KW-1185">Reference proteome</keyword>
<evidence type="ECO:0000256" key="3">
    <source>
        <dbReference type="ARBA" id="ARBA00022723"/>
    </source>
</evidence>
<evidence type="ECO:0000256" key="4">
    <source>
        <dbReference type="ARBA" id="ARBA00022833"/>
    </source>
</evidence>
<dbReference type="Pfam" id="PF05853">
    <property type="entry name" value="BKACE"/>
    <property type="match status" value="1"/>
</dbReference>
<reference evidence="5 6" key="1">
    <citation type="journal article" date="2015" name="Nat. Commun.">
        <title>Production of butyrate from lysine and the Amadori product fructoselysine by a human gut commensal.</title>
        <authorList>
            <person name="Bui T.P."/>
            <person name="Ritari J."/>
            <person name="Boeren S."/>
            <person name="de Waard P."/>
            <person name="Plugge C.M."/>
            <person name="de Vos W.M."/>
        </authorList>
    </citation>
    <scope>NUCLEOTIDE SEQUENCE [LARGE SCALE GENOMIC DNA]</scope>
    <source>
        <strain evidence="5 6">AF211</strain>
    </source>
</reference>
<protein>
    <submittedName>
        <fullName evidence="5">3-keto-5-aminohexanoate cleavage enzyme</fullName>
    </submittedName>
</protein>
<comment type="cofactor">
    <cofactor evidence="1">
        <name>Zn(2+)</name>
        <dbReference type="ChEBI" id="CHEBI:29105"/>
    </cofactor>
</comment>
<gene>
    <name evidence="5" type="ORF">IB211_02981c</name>
</gene>
<dbReference type="RefSeq" id="WP_058118470.1">
    <property type="nucleotide sequence ID" value="NZ_CALICV010000142.1"/>
</dbReference>
<evidence type="ECO:0000256" key="1">
    <source>
        <dbReference type="ARBA" id="ARBA00001947"/>
    </source>
</evidence>
<dbReference type="GO" id="GO:0046872">
    <property type="term" value="F:metal ion binding"/>
    <property type="evidence" value="ECO:0007669"/>
    <property type="project" value="UniProtKB-KW"/>
</dbReference>
<dbReference type="AlphaFoldDB" id="A0A0S2W7Q1"/>
<dbReference type="STRING" id="1297617.IB211_02981c"/>
<dbReference type="InterPro" id="IPR013785">
    <property type="entry name" value="Aldolase_TIM"/>
</dbReference>
<keyword evidence="4" id="KW-0862">Zinc</keyword>
<dbReference type="PANTHER" id="PTHR37418:SF2">
    <property type="entry name" value="3-KETO-5-AMINOHEXANOATE CLEAVAGE ENZYME"/>
    <property type="match status" value="1"/>
</dbReference>
<dbReference type="PANTHER" id="PTHR37418">
    <property type="entry name" value="3-KETO-5-AMINOHEXANOATE CLEAVAGE ENZYME-RELATED"/>
    <property type="match status" value="1"/>
</dbReference>